<keyword evidence="11" id="KW-1185">Reference proteome</keyword>
<dbReference type="InterPro" id="IPR036259">
    <property type="entry name" value="MFS_trans_sf"/>
</dbReference>
<evidence type="ECO:0000256" key="2">
    <source>
        <dbReference type="ARBA" id="ARBA00010992"/>
    </source>
</evidence>
<name>A0A0B7FF70_THACB</name>
<feature type="transmembrane region" description="Helical" evidence="8">
    <location>
        <begin position="107"/>
        <end position="127"/>
    </location>
</feature>
<dbReference type="Gene3D" id="1.20.1250.20">
    <property type="entry name" value="MFS general substrate transporter like domains"/>
    <property type="match status" value="1"/>
</dbReference>
<gene>
    <name evidence="10" type="ORF">RSOLAG1IB_07977</name>
</gene>
<comment type="catalytic activity">
    <reaction evidence="7">
        <text>myo-inositol(out) + H(+)(out) = myo-inositol(in) + H(+)(in)</text>
        <dbReference type="Rhea" id="RHEA:60364"/>
        <dbReference type="ChEBI" id="CHEBI:15378"/>
        <dbReference type="ChEBI" id="CHEBI:17268"/>
    </reaction>
</comment>
<keyword evidence="5 8" id="KW-1133">Transmembrane helix</keyword>
<comment type="similarity">
    <text evidence="2">Belongs to the major facilitator superfamily. Sugar transporter (TC 2.A.1.1) family.</text>
</comment>
<sequence>MRELEGRVLLAAVTTSTALGFMLIGYDIGVLGGLVMNDSFRRSFNYPSAALLGAIVAALEIGCFVGSLTTIAFGEHLGRKSSTSLAASVMFVGAILQSASQGSATMIASRIISGVGLGVINSTVPVLQAEFSPKANRGLFVCIQLTVLNLGTMLAYWVDFGFSKNDSLGSAQWRIPLALQLVLIIPLFLLSFFVIPESPRWLAYHARTDEAKDVLRRLYTAPPTSDEPPEADMMFNEIINTVNYDKQFGTGQWTDILHLLRQDDAFKSRQRLVIACTIQAFQQLGGVNSIVYYASFLFSGVGFSTSQSNLLSGGLFTWFFIVSFIPWFLIDTVGRRRLLLICVPLMSVVLCVQAGFVRQASFHFKSSCLFSLSEYPG</sequence>
<protein>
    <submittedName>
        <fullName evidence="10">Sugar transporter STL1</fullName>
    </submittedName>
</protein>
<dbReference type="PANTHER" id="PTHR48022:SF28">
    <property type="entry name" value="MAJOR FACILITATOR SUPERFAMILY (MFS) PROFILE DOMAIN-CONTAINING PROTEIN-RELATED"/>
    <property type="match status" value="1"/>
</dbReference>
<evidence type="ECO:0000256" key="3">
    <source>
        <dbReference type="ARBA" id="ARBA00022448"/>
    </source>
</evidence>
<dbReference type="Pfam" id="PF00083">
    <property type="entry name" value="Sugar_tr"/>
    <property type="match status" value="1"/>
</dbReference>
<feature type="transmembrane region" description="Helical" evidence="8">
    <location>
        <begin position="7"/>
        <end position="29"/>
    </location>
</feature>
<evidence type="ECO:0000313" key="11">
    <source>
        <dbReference type="Proteomes" id="UP000059188"/>
    </source>
</evidence>
<dbReference type="InterPro" id="IPR003663">
    <property type="entry name" value="Sugar/inositol_transpt"/>
</dbReference>
<dbReference type="Proteomes" id="UP000059188">
    <property type="component" value="Unassembled WGS sequence"/>
</dbReference>
<evidence type="ECO:0000256" key="7">
    <source>
        <dbReference type="ARBA" id="ARBA00049119"/>
    </source>
</evidence>
<evidence type="ECO:0000256" key="4">
    <source>
        <dbReference type="ARBA" id="ARBA00022692"/>
    </source>
</evidence>
<feature type="transmembrane region" description="Helical" evidence="8">
    <location>
        <begin position="310"/>
        <end position="330"/>
    </location>
</feature>
<accession>A0A0B7FF70</accession>
<keyword evidence="6 8" id="KW-0472">Membrane</keyword>
<feature type="transmembrane region" description="Helical" evidence="8">
    <location>
        <begin position="337"/>
        <end position="356"/>
    </location>
</feature>
<keyword evidence="10" id="KW-0762">Sugar transport</keyword>
<organism evidence="10 11">
    <name type="scientific">Thanatephorus cucumeris (strain AG1-IB / isolate 7/3/14)</name>
    <name type="common">Lettuce bottom rot fungus</name>
    <name type="synonym">Rhizoctonia solani</name>
    <dbReference type="NCBI Taxonomy" id="1108050"/>
    <lineage>
        <taxon>Eukaryota</taxon>
        <taxon>Fungi</taxon>
        <taxon>Dikarya</taxon>
        <taxon>Basidiomycota</taxon>
        <taxon>Agaricomycotina</taxon>
        <taxon>Agaricomycetes</taxon>
        <taxon>Cantharellales</taxon>
        <taxon>Ceratobasidiaceae</taxon>
        <taxon>Rhizoctonia</taxon>
        <taxon>Rhizoctonia solani AG-1</taxon>
    </lineage>
</organism>
<dbReference type="EMBL" id="LN679123">
    <property type="protein sequence ID" value="CEL56651.1"/>
    <property type="molecule type" value="Genomic_DNA"/>
</dbReference>
<evidence type="ECO:0000313" key="10">
    <source>
        <dbReference type="EMBL" id="CEL56651.1"/>
    </source>
</evidence>
<dbReference type="InterPro" id="IPR020846">
    <property type="entry name" value="MFS_dom"/>
</dbReference>
<dbReference type="InterPro" id="IPR050360">
    <property type="entry name" value="MFS_Sugar_Transporters"/>
</dbReference>
<dbReference type="PANTHER" id="PTHR48022">
    <property type="entry name" value="PLASTIDIC GLUCOSE TRANSPORTER 4"/>
    <property type="match status" value="1"/>
</dbReference>
<evidence type="ECO:0000256" key="5">
    <source>
        <dbReference type="ARBA" id="ARBA00022989"/>
    </source>
</evidence>
<dbReference type="OrthoDB" id="2544694at2759"/>
<reference evidence="10 11" key="1">
    <citation type="submission" date="2014-11" db="EMBL/GenBank/DDBJ databases">
        <authorList>
            <person name="Wibberg Daniel"/>
        </authorList>
    </citation>
    <scope>NUCLEOTIDE SEQUENCE [LARGE SCALE GENOMIC DNA]</scope>
    <source>
        <strain evidence="10">Rhizoctonia solani AG1-IB 7/3/14</strain>
    </source>
</reference>
<feature type="domain" description="Major facilitator superfamily (MFS) profile" evidence="9">
    <location>
        <begin position="13"/>
        <end position="377"/>
    </location>
</feature>
<feature type="transmembrane region" description="Helical" evidence="8">
    <location>
        <begin position="139"/>
        <end position="157"/>
    </location>
</feature>
<feature type="transmembrane region" description="Helical" evidence="8">
    <location>
        <begin position="85"/>
        <end position="101"/>
    </location>
</feature>
<dbReference type="PROSITE" id="PS50850">
    <property type="entry name" value="MFS"/>
    <property type="match status" value="1"/>
</dbReference>
<comment type="subcellular location">
    <subcellularLocation>
        <location evidence="1">Membrane</location>
        <topology evidence="1">Multi-pass membrane protein</topology>
    </subcellularLocation>
</comment>
<dbReference type="InterPro" id="IPR005829">
    <property type="entry name" value="Sugar_transporter_CS"/>
</dbReference>
<dbReference type="SUPFAM" id="SSF103473">
    <property type="entry name" value="MFS general substrate transporter"/>
    <property type="match status" value="1"/>
</dbReference>
<keyword evidence="4 8" id="KW-0812">Transmembrane</keyword>
<dbReference type="GO" id="GO:0016020">
    <property type="term" value="C:membrane"/>
    <property type="evidence" value="ECO:0007669"/>
    <property type="project" value="UniProtKB-SubCell"/>
</dbReference>
<keyword evidence="3" id="KW-0813">Transport</keyword>
<evidence type="ECO:0000256" key="6">
    <source>
        <dbReference type="ARBA" id="ARBA00023136"/>
    </source>
</evidence>
<feature type="transmembrane region" description="Helical" evidence="8">
    <location>
        <begin position="272"/>
        <end position="298"/>
    </location>
</feature>
<dbReference type="AlphaFoldDB" id="A0A0B7FF70"/>
<dbReference type="PRINTS" id="PR00171">
    <property type="entry name" value="SUGRTRNSPORT"/>
</dbReference>
<dbReference type="STRING" id="1108050.A0A0B7FF70"/>
<feature type="transmembrane region" description="Helical" evidence="8">
    <location>
        <begin position="49"/>
        <end position="73"/>
    </location>
</feature>
<dbReference type="PROSITE" id="PS00217">
    <property type="entry name" value="SUGAR_TRANSPORT_2"/>
    <property type="match status" value="1"/>
</dbReference>
<evidence type="ECO:0000256" key="8">
    <source>
        <dbReference type="SAM" id="Phobius"/>
    </source>
</evidence>
<dbReference type="InterPro" id="IPR005828">
    <property type="entry name" value="MFS_sugar_transport-like"/>
</dbReference>
<feature type="transmembrane region" description="Helical" evidence="8">
    <location>
        <begin position="177"/>
        <end position="195"/>
    </location>
</feature>
<evidence type="ECO:0000256" key="1">
    <source>
        <dbReference type="ARBA" id="ARBA00004141"/>
    </source>
</evidence>
<proteinExistence type="inferred from homology"/>
<dbReference type="GO" id="GO:0005351">
    <property type="term" value="F:carbohydrate:proton symporter activity"/>
    <property type="evidence" value="ECO:0007669"/>
    <property type="project" value="TreeGrafter"/>
</dbReference>
<evidence type="ECO:0000259" key="9">
    <source>
        <dbReference type="PROSITE" id="PS50850"/>
    </source>
</evidence>